<feature type="compositionally biased region" description="Polar residues" evidence="3">
    <location>
        <begin position="598"/>
        <end position="609"/>
    </location>
</feature>
<dbReference type="Gene3D" id="2.30.30.40">
    <property type="entry name" value="SH3 Domains"/>
    <property type="match status" value="1"/>
</dbReference>
<feature type="compositionally biased region" description="Polar residues" evidence="3">
    <location>
        <begin position="478"/>
        <end position="487"/>
    </location>
</feature>
<feature type="compositionally biased region" description="Low complexity" evidence="3">
    <location>
        <begin position="529"/>
        <end position="541"/>
    </location>
</feature>
<evidence type="ECO:0000256" key="1">
    <source>
        <dbReference type="ARBA" id="ARBA00022443"/>
    </source>
</evidence>
<evidence type="ECO:0000256" key="3">
    <source>
        <dbReference type="SAM" id="MobiDB-lite"/>
    </source>
</evidence>
<feature type="compositionally biased region" description="Polar residues" evidence="3">
    <location>
        <begin position="101"/>
        <end position="114"/>
    </location>
</feature>
<dbReference type="RefSeq" id="XP_017986085.1">
    <property type="nucleotide sequence ID" value="XM_018130596.1"/>
</dbReference>
<feature type="region of interest" description="Disordered" evidence="3">
    <location>
        <begin position="455"/>
        <end position="494"/>
    </location>
</feature>
<feature type="compositionally biased region" description="Acidic residues" evidence="3">
    <location>
        <begin position="224"/>
        <end position="237"/>
    </location>
</feature>
<evidence type="ECO:0000313" key="6">
    <source>
        <dbReference type="Proteomes" id="UP000243052"/>
    </source>
</evidence>
<dbReference type="GeneID" id="28722548"/>
<protein>
    <submittedName>
        <fullName evidence="5">HBR188Cp</fullName>
    </submittedName>
</protein>
<evidence type="ECO:0000256" key="2">
    <source>
        <dbReference type="PROSITE-ProRule" id="PRU00192"/>
    </source>
</evidence>
<reference evidence="5 6" key="1">
    <citation type="submission" date="2016-01" db="EMBL/GenBank/DDBJ databases">
        <title>Genome sequence of the yeast Holleya sinecauda.</title>
        <authorList>
            <person name="Dietrich F.S."/>
        </authorList>
    </citation>
    <scope>NUCLEOTIDE SEQUENCE [LARGE SCALE GENOMIC DNA]</scope>
    <source>
        <strain evidence="5 6">ATCC 58844</strain>
    </source>
</reference>
<keyword evidence="1 2" id="KW-0728">SH3 domain</keyword>
<dbReference type="GO" id="GO:0008104">
    <property type="term" value="P:intracellular protein localization"/>
    <property type="evidence" value="ECO:0007669"/>
    <property type="project" value="TreeGrafter"/>
</dbReference>
<keyword evidence="6" id="KW-1185">Reference proteome</keyword>
<dbReference type="OrthoDB" id="196165at2759"/>
<proteinExistence type="predicted"/>
<feature type="compositionally biased region" description="Polar residues" evidence="3">
    <location>
        <begin position="59"/>
        <end position="74"/>
    </location>
</feature>
<feature type="domain" description="SH3" evidence="4">
    <location>
        <begin position="263"/>
        <end position="324"/>
    </location>
</feature>
<dbReference type="Proteomes" id="UP000243052">
    <property type="component" value="Chromosome ii"/>
</dbReference>
<sequence>MSNLIDKAYGQYAASKGSGTLSSHHHSLLSDPELVDDYQDIMQGLSSAGTGLKTEDEMSTSASVVVTSRPTTPNKKPPPGSAEKQETVVPKQALGSPLKQMVQTSEFESSTLRSKQGVDSLKLVASAGEKSRAESVSEVSNESGYEGSSVGEASSNYSVEDEQSPYCYSDSDFEESVERGLQQMDIDIVGKEESTLHPTRKPPSADKKLVGSFFKNARRASLDSSDDVEGQLDSSDEDSAKCPELEEDDNGDEYIPLPPPQELDPSKLYALYAFQGQDPSYCQLEQDQDCVLLNDQDSYWWLVKRCSDGKIGFAPAELLETFPERLARLNCWKNENLSSHGTPEDVTEPPKSSEYDIESPMKTLDENAKSVSFNEVVAYAERYIQLSASDDNIEVDSNSDNEGHDVILHIDEIHETKLIDHHPTNDGVSDIISDAAFTTADMLPLDVKKTRNYKRDISNSDNNGNNYSNNNNNEDDTAGSSVNNGTGDSPVGLRNTMVRKEQNYNIDDDLKQIFKAPVVPFSQARGNDISRSSSHNSISTIGEYSPSSSEYTNDSPQFDNDGKFTRKSVDDSFPTTRAIQDISRLVSDATDETLNIESPSVRPTGQLTNSSVTEESPFSSSSTADINTIITKADSDEWLVCSQKIQNSFSSIASTQSLGKSAHHPIIDELYEAVFERINELQQKLEKLKSSSPDETA</sequence>
<dbReference type="InterPro" id="IPR036028">
    <property type="entry name" value="SH3-like_dom_sf"/>
</dbReference>
<dbReference type="PANTHER" id="PTHR47775">
    <property type="entry name" value="BUD SITE SELECTION PROTEIN 14"/>
    <property type="match status" value="1"/>
</dbReference>
<dbReference type="SMART" id="SM00326">
    <property type="entry name" value="SH3"/>
    <property type="match status" value="1"/>
</dbReference>
<dbReference type="Pfam" id="PF00018">
    <property type="entry name" value="SH3_1"/>
    <property type="match status" value="1"/>
</dbReference>
<evidence type="ECO:0000313" key="5">
    <source>
        <dbReference type="EMBL" id="AMD19089.1"/>
    </source>
</evidence>
<dbReference type="STRING" id="45286.A0A109UX20"/>
<dbReference type="EMBL" id="CP014242">
    <property type="protein sequence ID" value="AMD19089.1"/>
    <property type="molecule type" value="Genomic_DNA"/>
</dbReference>
<feature type="region of interest" description="Disordered" evidence="3">
    <location>
        <begin position="598"/>
        <end position="621"/>
    </location>
</feature>
<gene>
    <name evidence="5" type="ORF">AW171_hschr2899</name>
</gene>
<dbReference type="SUPFAM" id="SSF50044">
    <property type="entry name" value="SH3-domain"/>
    <property type="match status" value="1"/>
</dbReference>
<dbReference type="PROSITE" id="PS50002">
    <property type="entry name" value="SH3"/>
    <property type="match status" value="1"/>
</dbReference>
<dbReference type="InterPro" id="IPR001452">
    <property type="entry name" value="SH3_domain"/>
</dbReference>
<dbReference type="PANTHER" id="PTHR47775:SF1">
    <property type="entry name" value="BUD SITE SELECTION PROTEIN 14"/>
    <property type="match status" value="1"/>
</dbReference>
<feature type="compositionally biased region" description="Basic and acidic residues" evidence="3">
    <location>
        <begin position="560"/>
        <end position="569"/>
    </location>
</feature>
<evidence type="ECO:0000259" key="4">
    <source>
        <dbReference type="PROSITE" id="PS50002"/>
    </source>
</evidence>
<feature type="compositionally biased region" description="Polar residues" evidence="3">
    <location>
        <begin position="545"/>
        <end position="558"/>
    </location>
</feature>
<dbReference type="GO" id="GO:0051286">
    <property type="term" value="C:cell tip"/>
    <property type="evidence" value="ECO:0007669"/>
    <property type="project" value="TreeGrafter"/>
</dbReference>
<name>A0A109UX20_9SACH</name>
<feature type="compositionally biased region" description="Low complexity" evidence="3">
    <location>
        <begin position="610"/>
        <end position="621"/>
    </location>
</feature>
<feature type="compositionally biased region" description="Low complexity" evidence="3">
    <location>
        <begin position="459"/>
        <end position="472"/>
    </location>
</feature>
<organism evidence="5 6">
    <name type="scientific">Eremothecium sinecaudum</name>
    <dbReference type="NCBI Taxonomy" id="45286"/>
    <lineage>
        <taxon>Eukaryota</taxon>
        <taxon>Fungi</taxon>
        <taxon>Dikarya</taxon>
        <taxon>Ascomycota</taxon>
        <taxon>Saccharomycotina</taxon>
        <taxon>Saccharomycetes</taxon>
        <taxon>Saccharomycetales</taxon>
        <taxon>Saccharomycetaceae</taxon>
        <taxon>Eremothecium</taxon>
    </lineage>
</organism>
<dbReference type="InterPro" id="IPR053039">
    <property type="entry name" value="Polarity_Bud-Selection_Reg"/>
</dbReference>
<accession>A0A109UX20</accession>
<dbReference type="GO" id="GO:0015630">
    <property type="term" value="C:microtubule cytoskeleton"/>
    <property type="evidence" value="ECO:0007669"/>
    <property type="project" value="TreeGrafter"/>
</dbReference>
<dbReference type="AlphaFoldDB" id="A0A109UX20"/>
<feature type="region of interest" description="Disordered" evidence="3">
    <location>
        <begin position="47"/>
        <end position="255"/>
    </location>
</feature>
<dbReference type="GO" id="GO:0030950">
    <property type="term" value="P:establishment or maintenance of actin cytoskeleton polarity"/>
    <property type="evidence" value="ECO:0007669"/>
    <property type="project" value="TreeGrafter"/>
</dbReference>
<feature type="region of interest" description="Disordered" evidence="3">
    <location>
        <begin position="524"/>
        <end position="569"/>
    </location>
</feature>